<sequence>MKTKKTEATGWQDARSVFVFTSSSILVFGFSNEVYTLCSWFCCRNAIRKARDRTEGKCTSQYGPSPNSDERVNNPVKEADESARGSGPLHGTWVVLRLENHNSFDLTPKQNLQSTASLASDLCRQHFGPQSRIVGSTVVETECRSNSDLWIALRDQSHVEGEIAFSSKEVGSQQKTLNQIAG</sequence>
<gene>
    <name evidence="2" type="ORF">T12_8118</name>
</gene>
<evidence type="ECO:0000313" key="2">
    <source>
        <dbReference type="EMBL" id="KRY07384.1"/>
    </source>
</evidence>
<proteinExistence type="predicted"/>
<reference evidence="2 3" key="1">
    <citation type="submission" date="2015-01" db="EMBL/GenBank/DDBJ databases">
        <title>Evolution of Trichinella species and genotypes.</title>
        <authorList>
            <person name="Korhonen P.K."/>
            <person name="Edoardo P."/>
            <person name="Giuseppe L.R."/>
            <person name="Gasser R.B."/>
        </authorList>
    </citation>
    <scope>NUCLEOTIDE SEQUENCE [LARGE SCALE GENOMIC DNA]</scope>
    <source>
        <strain evidence="2">ISS2496</strain>
    </source>
</reference>
<feature type="compositionally biased region" description="Polar residues" evidence="1">
    <location>
        <begin position="57"/>
        <end position="67"/>
    </location>
</feature>
<accession>A0A0V0Z4R7</accession>
<dbReference type="EMBL" id="JYDQ01000476">
    <property type="protein sequence ID" value="KRY07384.1"/>
    <property type="molecule type" value="Genomic_DNA"/>
</dbReference>
<keyword evidence="3" id="KW-1185">Reference proteome</keyword>
<organism evidence="2 3">
    <name type="scientific">Trichinella patagoniensis</name>
    <dbReference type="NCBI Taxonomy" id="990121"/>
    <lineage>
        <taxon>Eukaryota</taxon>
        <taxon>Metazoa</taxon>
        <taxon>Ecdysozoa</taxon>
        <taxon>Nematoda</taxon>
        <taxon>Enoplea</taxon>
        <taxon>Dorylaimia</taxon>
        <taxon>Trichinellida</taxon>
        <taxon>Trichinellidae</taxon>
        <taxon>Trichinella</taxon>
    </lineage>
</organism>
<protein>
    <submittedName>
        <fullName evidence="2">Uncharacterized protein</fullName>
    </submittedName>
</protein>
<dbReference type="AlphaFoldDB" id="A0A0V0Z4R7"/>
<evidence type="ECO:0000256" key="1">
    <source>
        <dbReference type="SAM" id="MobiDB-lite"/>
    </source>
</evidence>
<comment type="caution">
    <text evidence="2">The sequence shown here is derived from an EMBL/GenBank/DDBJ whole genome shotgun (WGS) entry which is preliminary data.</text>
</comment>
<evidence type="ECO:0000313" key="3">
    <source>
        <dbReference type="Proteomes" id="UP000054783"/>
    </source>
</evidence>
<feature type="compositionally biased region" description="Basic and acidic residues" evidence="1">
    <location>
        <begin position="68"/>
        <end position="83"/>
    </location>
</feature>
<feature type="region of interest" description="Disordered" evidence="1">
    <location>
        <begin position="54"/>
        <end position="86"/>
    </location>
</feature>
<dbReference type="Proteomes" id="UP000054783">
    <property type="component" value="Unassembled WGS sequence"/>
</dbReference>
<name>A0A0V0Z4R7_9BILA</name>